<name>H3ALK3_LATCH</name>
<keyword evidence="8" id="KW-1185">Reference proteome</keyword>
<proteinExistence type="inferred from homology"/>
<organism evidence="7 8">
    <name type="scientific">Latimeria chalumnae</name>
    <name type="common">Coelacanth</name>
    <dbReference type="NCBI Taxonomy" id="7897"/>
    <lineage>
        <taxon>Eukaryota</taxon>
        <taxon>Metazoa</taxon>
        <taxon>Chordata</taxon>
        <taxon>Craniata</taxon>
        <taxon>Vertebrata</taxon>
        <taxon>Euteleostomi</taxon>
        <taxon>Coelacanthiformes</taxon>
        <taxon>Coelacanthidae</taxon>
        <taxon>Latimeria</taxon>
    </lineage>
</organism>
<dbReference type="GeneTree" id="ENSGT00940000154265"/>
<evidence type="ECO:0000259" key="6">
    <source>
        <dbReference type="PROSITE" id="PS51715"/>
    </source>
</evidence>
<accession>H3ALK3</accession>
<comment type="similarity">
    <text evidence="4">Belongs to the TRAFAC class dynamin-like GTPase superfamily. GB1/RHD3 GTPase family.</text>
</comment>
<dbReference type="GO" id="GO:0005525">
    <property type="term" value="F:GTP binding"/>
    <property type="evidence" value="ECO:0007669"/>
    <property type="project" value="UniProtKB-KW"/>
</dbReference>
<dbReference type="Gene3D" id="1.20.1000.10">
    <property type="entry name" value="Guanylate-binding protein, C-terminal domain"/>
    <property type="match status" value="1"/>
</dbReference>
<feature type="coiled-coil region" evidence="5">
    <location>
        <begin position="321"/>
        <end position="399"/>
    </location>
</feature>
<dbReference type="Gene3D" id="3.40.50.300">
    <property type="entry name" value="P-loop containing nucleotide triphosphate hydrolases"/>
    <property type="match status" value="1"/>
</dbReference>
<keyword evidence="2" id="KW-0378">Hydrolase</keyword>
<dbReference type="EMBL" id="AFYH01193911">
    <property type="status" value="NOT_ANNOTATED_CDS"/>
    <property type="molecule type" value="Genomic_DNA"/>
</dbReference>
<reference evidence="8" key="1">
    <citation type="submission" date="2011-08" db="EMBL/GenBank/DDBJ databases">
        <title>The draft genome of Latimeria chalumnae.</title>
        <authorList>
            <person name="Di Palma F."/>
            <person name="Alfoldi J."/>
            <person name="Johnson J."/>
            <person name="Berlin A."/>
            <person name="Gnerre S."/>
            <person name="Jaffe D."/>
            <person name="MacCallum I."/>
            <person name="Young S."/>
            <person name="Walker B.J."/>
            <person name="Lander E."/>
            <person name="Lindblad-Toh K."/>
        </authorList>
    </citation>
    <scope>NUCLEOTIDE SEQUENCE [LARGE SCALE GENOMIC DNA]</scope>
    <source>
        <strain evidence="8">Wild caught</strain>
    </source>
</reference>
<evidence type="ECO:0000313" key="7">
    <source>
        <dbReference type="Ensembl" id="ENSLACP00000010524.1"/>
    </source>
</evidence>
<dbReference type="SUPFAM" id="SSF52540">
    <property type="entry name" value="P-loop containing nucleoside triphosphate hydrolases"/>
    <property type="match status" value="1"/>
</dbReference>
<protein>
    <recommendedName>
        <fullName evidence="6">GB1/RHD3-type G domain-containing protein</fullName>
    </recommendedName>
</protein>
<dbReference type="InterPro" id="IPR015894">
    <property type="entry name" value="Guanylate-bd_N"/>
</dbReference>
<dbReference type="Proteomes" id="UP000008672">
    <property type="component" value="Unassembled WGS sequence"/>
</dbReference>
<dbReference type="PANTHER" id="PTHR10751">
    <property type="entry name" value="GUANYLATE BINDING PROTEIN"/>
    <property type="match status" value="1"/>
</dbReference>
<evidence type="ECO:0000256" key="1">
    <source>
        <dbReference type="ARBA" id="ARBA00022741"/>
    </source>
</evidence>
<evidence type="ECO:0000256" key="4">
    <source>
        <dbReference type="PROSITE-ProRule" id="PRU01052"/>
    </source>
</evidence>
<keyword evidence="5" id="KW-0175">Coiled coil</keyword>
<dbReference type="Ensembl" id="ENSLACT00000010603.1">
    <property type="protein sequence ID" value="ENSLACP00000010524.1"/>
    <property type="gene ID" value="ENSLACG00000009273.1"/>
</dbReference>
<dbReference type="InterPro" id="IPR036543">
    <property type="entry name" value="Guanylate-bd_C_sf"/>
</dbReference>
<dbReference type="HOGENOM" id="CLU_648206_0_0_1"/>
<evidence type="ECO:0000256" key="5">
    <source>
        <dbReference type="SAM" id="Coils"/>
    </source>
</evidence>
<reference evidence="7" key="3">
    <citation type="submission" date="2025-09" db="UniProtKB">
        <authorList>
            <consortium name="Ensembl"/>
        </authorList>
    </citation>
    <scope>IDENTIFICATION</scope>
</reference>
<dbReference type="InterPro" id="IPR030386">
    <property type="entry name" value="G_GB1_RHD3_dom"/>
</dbReference>
<evidence type="ECO:0000313" key="8">
    <source>
        <dbReference type="Proteomes" id="UP000008672"/>
    </source>
</evidence>
<dbReference type="PROSITE" id="PS51715">
    <property type="entry name" value="G_GB1_RHD3"/>
    <property type="match status" value="1"/>
</dbReference>
<feature type="domain" description="GB1/RHD3-type G" evidence="6">
    <location>
        <begin position="1"/>
        <end position="138"/>
    </location>
</feature>
<dbReference type="eggNOG" id="KOG2037">
    <property type="taxonomic scope" value="Eukaryota"/>
</dbReference>
<keyword evidence="3" id="KW-0342">GTP-binding</keyword>
<dbReference type="InParanoid" id="H3ALK3"/>
<dbReference type="Pfam" id="PF02841">
    <property type="entry name" value="GBP_C"/>
    <property type="match status" value="1"/>
</dbReference>
<keyword evidence="1" id="KW-0547">Nucleotide-binding</keyword>
<dbReference type="Pfam" id="PF02263">
    <property type="entry name" value="GBP"/>
    <property type="match status" value="1"/>
</dbReference>
<dbReference type="SUPFAM" id="SSF48340">
    <property type="entry name" value="Interferon-induced guanylate-binding protein 1 (GBP1), C-terminal domain"/>
    <property type="match status" value="1"/>
</dbReference>
<dbReference type="InterPro" id="IPR027417">
    <property type="entry name" value="P-loop_NTPase"/>
</dbReference>
<dbReference type="AlphaFoldDB" id="H3ALK3"/>
<sequence>GFSLGSTVKSHTKGIWMWCLPHPCKPDHCLVIIDTEGLGDVKKGDQKNDHWLFALSILMSSMLIYNSMKIIDHNALSDLHLVTELLDLIKVRTWQEERREDYEKFPPKFVWATRDFDLELEIGGKKVIDDGYLESALQSETGNMHYFKYIHTHTHTVHIHVVIYTHDHVQTHVHTNTTPIETHTYSTYSVYTMHTNSCKHTHVASLLILYIKFPIGNPESNPLVPIGKRSSSLLVHNNDIDSAASYTASSVVAYIASFFLSLVSQDNYPFSHTHTHTHKHAHAHNVHSRPPPGVKASNVLFDFKVKKVSEVKILLQMDECLTQKEKEITAEKEKAAIAEQRNRAQEEQVLQIQKQLEDTEKSNKENTEKLLQKMEEERKRMMEENKLLLEEKLQDQERYLKKGFHDIAQAMQKEIKSLKIQVEQ</sequence>
<dbReference type="EMBL" id="AFYH01193910">
    <property type="status" value="NOT_ANNOTATED_CDS"/>
    <property type="molecule type" value="Genomic_DNA"/>
</dbReference>
<dbReference type="InterPro" id="IPR003191">
    <property type="entry name" value="Guanylate-bd/ATL_C"/>
</dbReference>
<dbReference type="GO" id="GO:0003924">
    <property type="term" value="F:GTPase activity"/>
    <property type="evidence" value="ECO:0007669"/>
    <property type="project" value="InterPro"/>
</dbReference>
<reference evidence="7" key="2">
    <citation type="submission" date="2025-08" db="UniProtKB">
        <authorList>
            <consortium name="Ensembl"/>
        </authorList>
    </citation>
    <scope>IDENTIFICATION</scope>
</reference>
<evidence type="ECO:0000256" key="2">
    <source>
        <dbReference type="ARBA" id="ARBA00022801"/>
    </source>
</evidence>
<dbReference type="EMBL" id="AFYH01193913">
    <property type="status" value="NOT_ANNOTATED_CDS"/>
    <property type="molecule type" value="Genomic_DNA"/>
</dbReference>
<dbReference type="EMBL" id="AFYH01193912">
    <property type="status" value="NOT_ANNOTATED_CDS"/>
    <property type="molecule type" value="Genomic_DNA"/>
</dbReference>
<evidence type="ECO:0000256" key="3">
    <source>
        <dbReference type="ARBA" id="ARBA00023134"/>
    </source>
</evidence>